<keyword evidence="1" id="KW-0812">Transmembrane</keyword>
<protein>
    <submittedName>
        <fullName evidence="3">G protein-coupled receptor</fullName>
    </submittedName>
</protein>
<feature type="transmembrane region" description="Helical" evidence="1">
    <location>
        <begin position="58"/>
        <end position="83"/>
    </location>
</feature>
<evidence type="ECO:0000313" key="3">
    <source>
        <dbReference type="WBParaSite" id="Pan_g1750.t1"/>
    </source>
</evidence>
<reference evidence="3" key="2">
    <citation type="submission" date="2020-10" db="UniProtKB">
        <authorList>
            <consortium name="WormBaseParasite"/>
        </authorList>
    </citation>
    <scope>IDENTIFICATION</scope>
</reference>
<feature type="transmembrane region" description="Helical" evidence="1">
    <location>
        <begin position="104"/>
        <end position="127"/>
    </location>
</feature>
<feature type="transmembrane region" description="Helical" evidence="1">
    <location>
        <begin position="139"/>
        <end position="161"/>
    </location>
</feature>
<sequence>MLVIAIGFSGLYSIMFFIVFNNSQSMSNETGAILTEMAGFSFDVSGFVAVNVHTSWHVVYHAVGAFLMILSSTVVIVSSLQVWNFTRHHRMHIAAATREATTQMTIILSIQAAVPFVFCFVPISVFILHSFMLHNDPTIPMMTIPAISLFPTINSILATIFMKSYRCFIILNVKKCCMRLGLLNKQ</sequence>
<keyword evidence="2" id="KW-1185">Reference proteome</keyword>
<keyword evidence="1" id="KW-1133">Transmembrane helix</keyword>
<dbReference type="Proteomes" id="UP000492821">
    <property type="component" value="Unassembled WGS sequence"/>
</dbReference>
<accession>A0A7E4V7B4</accession>
<dbReference type="InterPro" id="IPR019428">
    <property type="entry name" value="7TM_GPCR_serpentine_rcpt_Str"/>
</dbReference>
<feature type="transmembrane region" description="Helical" evidence="1">
    <location>
        <begin position="6"/>
        <end position="21"/>
    </location>
</feature>
<reference evidence="2" key="1">
    <citation type="journal article" date="2013" name="Genetics">
        <title>The draft genome and transcriptome of Panagrellus redivivus are shaped by the harsh demands of a free-living lifestyle.</title>
        <authorList>
            <person name="Srinivasan J."/>
            <person name="Dillman A.R."/>
            <person name="Macchietto M.G."/>
            <person name="Heikkinen L."/>
            <person name="Lakso M."/>
            <person name="Fracchia K.M."/>
            <person name="Antoshechkin I."/>
            <person name="Mortazavi A."/>
            <person name="Wong G."/>
            <person name="Sternberg P.W."/>
        </authorList>
    </citation>
    <scope>NUCLEOTIDE SEQUENCE [LARGE SCALE GENOMIC DNA]</scope>
    <source>
        <strain evidence="2">MT8872</strain>
    </source>
</reference>
<organism evidence="2 3">
    <name type="scientific">Panagrellus redivivus</name>
    <name type="common">Microworm</name>
    <dbReference type="NCBI Taxonomy" id="6233"/>
    <lineage>
        <taxon>Eukaryota</taxon>
        <taxon>Metazoa</taxon>
        <taxon>Ecdysozoa</taxon>
        <taxon>Nematoda</taxon>
        <taxon>Chromadorea</taxon>
        <taxon>Rhabditida</taxon>
        <taxon>Tylenchina</taxon>
        <taxon>Panagrolaimomorpha</taxon>
        <taxon>Panagrolaimoidea</taxon>
        <taxon>Panagrolaimidae</taxon>
        <taxon>Panagrellus</taxon>
    </lineage>
</organism>
<proteinExistence type="predicted"/>
<dbReference type="AlphaFoldDB" id="A0A7E4V7B4"/>
<keyword evidence="1" id="KW-0472">Membrane</keyword>
<evidence type="ECO:0000256" key="1">
    <source>
        <dbReference type="SAM" id="Phobius"/>
    </source>
</evidence>
<dbReference type="WBParaSite" id="Pan_g1750.t1">
    <property type="protein sequence ID" value="Pan_g1750.t1"/>
    <property type="gene ID" value="Pan_g1750"/>
</dbReference>
<name>A0A7E4V7B4_PANRE</name>
<dbReference type="Pfam" id="PF10326">
    <property type="entry name" value="7TM_GPCR_Str"/>
    <property type="match status" value="1"/>
</dbReference>
<evidence type="ECO:0000313" key="2">
    <source>
        <dbReference type="Proteomes" id="UP000492821"/>
    </source>
</evidence>